<keyword evidence="5 8" id="KW-0378">Hydrolase</keyword>
<proteinExistence type="inferred from homology"/>
<keyword evidence="4" id="KW-0732">Signal</keyword>
<evidence type="ECO:0000256" key="3">
    <source>
        <dbReference type="ARBA" id="ARBA00022723"/>
    </source>
</evidence>
<dbReference type="GO" id="GO:0030600">
    <property type="term" value="F:feruloyl esterase activity"/>
    <property type="evidence" value="ECO:0007669"/>
    <property type="project" value="UniProtKB-ARBA"/>
</dbReference>
<keyword evidence="3" id="KW-0479">Metal-binding</keyword>
<organism evidence="9 10">
    <name type="scientific">Coleophoma cylindrospora</name>
    <dbReference type="NCBI Taxonomy" id="1849047"/>
    <lineage>
        <taxon>Eukaryota</taxon>
        <taxon>Fungi</taxon>
        <taxon>Dikarya</taxon>
        <taxon>Ascomycota</taxon>
        <taxon>Pezizomycotina</taxon>
        <taxon>Leotiomycetes</taxon>
        <taxon>Helotiales</taxon>
        <taxon>Dermateaceae</taxon>
        <taxon>Coleophoma</taxon>
    </lineage>
</organism>
<evidence type="ECO:0000256" key="4">
    <source>
        <dbReference type="ARBA" id="ARBA00022729"/>
    </source>
</evidence>
<dbReference type="InterPro" id="IPR029058">
    <property type="entry name" value="AB_hydrolase_fold"/>
</dbReference>
<dbReference type="PANTHER" id="PTHR33938:SF8">
    <property type="entry name" value="CARBOXYLIC ESTER HYDROLASE"/>
    <property type="match status" value="1"/>
</dbReference>
<dbReference type="EC" id="3.1.1.-" evidence="8"/>
<evidence type="ECO:0000313" key="10">
    <source>
        <dbReference type="Proteomes" id="UP000256645"/>
    </source>
</evidence>
<dbReference type="PANTHER" id="PTHR33938">
    <property type="entry name" value="FERULOYL ESTERASE B-RELATED"/>
    <property type="match status" value="1"/>
</dbReference>
<dbReference type="Gene3D" id="3.40.50.1820">
    <property type="entry name" value="alpha/beta hydrolase"/>
    <property type="match status" value="1"/>
</dbReference>
<keyword evidence="10" id="KW-1185">Reference proteome</keyword>
<dbReference type="GO" id="GO:0046872">
    <property type="term" value="F:metal ion binding"/>
    <property type="evidence" value="ECO:0007669"/>
    <property type="project" value="UniProtKB-KW"/>
</dbReference>
<keyword evidence="6" id="KW-0106">Calcium</keyword>
<protein>
    <recommendedName>
        <fullName evidence="8">Carboxylic ester hydrolase</fullName>
        <ecNumber evidence="8">3.1.1.-</ecNumber>
    </recommendedName>
</protein>
<keyword evidence="2" id="KW-0719">Serine esterase</keyword>
<keyword evidence="7" id="KW-1015">Disulfide bond</keyword>
<gene>
    <name evidence="9" type="ORF">BP6252_04782</name>
</gene>
<comment type="similarity">
    <text evidence="1 8">Belongs to the tannase family.</text>
</comment>
<dbReference type="STRING" id="1849047.A0A3D8S227"/>
<dbReference type="AlphaFoldDB" id="A0A3D8S227"/>
<evidence type="ECO:0000256" key="7">
    <source>
        <dbReference type="ARBA" id="ARBA00023157"/>
    </source>
</evidence>
<evidence type="ECO:0000256" key="5">
    <source>
        <dbReference type="ARBA" id="ARBA00022801"/>
    </source>
</evidence>
<evidence type="ECO:0000256" key="2">
    <source>
        <dbReference type="ARBA" id="ARBA00022487"/>
    </source>
</evidence>
<evidence type="ECO:0000313" key="9">
    <source>
        <dbReference type="EMBL" id="RDW80144.1"/>
    </source>
</evidence>
<comment type="caution">
    <text evidence="9">The sequence shown here is derived from an EMBL/GenBank/DDBJ whole genome shotgun (WGS) entry which is preliminary data.</text>
</comment>
<evidence type="ECO:0000256" key="8">
    <source>
        <dbReference type="RuleBase" id="RU361238"/>
    </source>
</evidence>
<dbReference type="SUPFAM" id="SSF53474">
    <property type="entry name" value="alpha/beta-Hydrolases"/>
    <property type="match status" value="1"/>
</dbReference>
<dbReference type="Proteomes" id="UP000256645">
    <property type="component" value="Unassembled WGS sequence"/>
</dbReference>
<evidence type="ECO:0000256" key="6">
    <source>
        <dbReference type="ARBA" id="ARBA00022837"/>
    </source>
</evidence>
<name>A0A3D8S227_9HELO</name>
<sequence>MAADFRSSYLALRGRSIRIDQHSVIGNHEAQEGLQFASWPEAVISALVILWQFISTAFSRLLRILSAVLPLTNTTDELPKIATNCSSITISTPPHFSGQILEVSQVSVSNYTTLTRYTGDIGETWFNDLEFCNITVTYTHPGQNDSVNVEIWLPPPESWNGDFQGQGGAGWFTGVPQLSHPQSVSQGFAVASTDGGHFQGRTPQHWGMRSPGNIAMHLLQDFASVALHDMTLLAKEVVETYYGTKAKHSYWHGCSTGGRQGLMLAQKYPTDYDGILALAPAINWDRFLVAAFWPQLVMQQYGVFPPGCEFEAIRQKAVEACDGLDGVVDGVVAAPGLCQFDPTTLIGQKFLCDTVQLSFTEEAAKMAKLMWRGPQITAGRFMWYGLTPDASFSSLGATFCSKQNVTYCLPSPFSMSTDWLQIYLAKDRNFDTSKITPTEYETLFYDSIDQYNSVIGTSNPDLSAFRAAGGKMITWHGLSDSLIFPNSSSHYYERVLEQDPHARDFYRYFEAPGVGHCRPNVGIGAYPVNVMADIVKWVEQDEAPEVLNATGKSGKTRNICLYPLVSKYIGGDSTLAESYVCAENF</sequence>
<dbReference type="InterPro" id="IPR011118">
    <property type="entry name" value="Tannase/feruloyl_esterase"/>
</dbReference>
<accession>A0A3D8S227</accession>
<reference evidence="9 10" key="1">
    <citation type="journal article" date="2018" name="IMA Fungus">
        <title>IMA Genome-F 9: Draft genome sequence of Annulohypoxylon stygium, Aspergillus mulundensis, Berkeleyomyces basicola (syn. Thielaviopsis basicola), Ceratocystis smalleyi, two Cercospora beticola strains, Coleophoma cylindrospora, Fusarium fracticaudum, Phialophora cf. hyalina, and Morchella septimelata.</title>
        <authorList>
            <person name="Wingfield B.D."/>
            <person name="Bills G.F."/>
            <person name="Dong Y."/>
            <person name="Huang W."/>
            <person name="Nel W.J."/>
            <person name="Swalarsk-Parry B.S."/>
            <person name="Vaghefi N."/>
            <person name="Wilken P.M."/>
            <person name="An Z."/>
            <person name="de Beer Z.W."/>
            <person name="De Vos L."/>
            <person name="Chen L."/>
            <person name="Duong T.A."/>
            <person name="Gao Y."/>
            <person name="Hammerbacher A."/>
            <person name="Kikkert J.R."/>
            <person name="Li Y."/>
            <person name="Li H."/>
            <person name="Li K."/>
            <person name="Li Q."/>
            <person name="Liu X."/>
            <person name="Ma X."/>
            <person name="Naidoo K."/>
            <person name="Pethybridge S.J."/>
            <person name="Sun J."/>
            <person name="Steenkamp E.T."/>
            <person name="van der Nest M.A."/>
            <person name="van Wyk S."/>
            <person name="Wingfield M.J."/>
            <person name="Xiong C."/>
            <person name="Yue Q."/>
            <person name="Zhang X."/>
        </authorList>
    </citation>
    <scope>NUCLEOTIDE SEQUENCE [LARGE SCALE GENOMIC DNA]</scope>
    <source>
        <strain evidence="9 10">BP6252</strain>
    </source>
</reference>
<evidence type="ECO:0000256" key="1">
    <source>
        <dbReference type="ARBA" id="ARBA00006249"/>
    </source>
</evidence>
<dbReference type="Pfam" id="PF07519">
    <property type="entry name" value="Tannase"/>
    <property type="match status" value="1"/>
</dbReference>
<dbReference type="OrthoDB" id="3039123at2759"/>
<dbReference type="EMBL" id="PDLM01000004">
    <property type="protein sequence ID" value="RDW80144.1"/>
    <property type="molecule type" value="Genomic_DNA"/>
</dbReference>